<dbReference type="Proteomes" id="UP000006671">
    <property type="component" value="Unassembled WGS sequence"/>
</dbReference>
<dbReference type="OMA" id="FTIHIEN"/>
<evidence type="ECO:0000313" key="2">
    <source>
        <dbReference type="EMBL" id="EFC39074.1"/>
    </source>
</evidence>
<evidence type="ECO:0000313" key="3">
    <source>
        <dbReference type="Proteomes" id="UP000006671"/>
    </source>
</evidence>
<gene>
    <name evidence="2" type="ORF">NAEGRDRAFT_52631</name>
</gene>
<keyword evidence="3" id="KW-1185">Reference proteome</keyword>
<feature type="region of interest" description="Disordered" evidence="1">
    <location>
        <begin position="1"/>
        <end position="30"/>
    </location>
</feature>
<dbReference type="VEuPathDB" id="AmoebaDB:NAEGRDRAFT_52631"/>
<name>D2VVP0_NAEGR</name>
<protein>
    <submittedName>
        <fullName evidence="2">Predicted protein</fullName>
    </submittedName>
</protein>
<dbReference type="GeneID" id="8858175"/>
<feature type="compositionally biased region" description="Polar residues" evidence="1">
    <location>
        <begin position="7"/>
        <end position="18"/>
    </location>
</feature>
<dbReference type="RefSeq" id="XP_002671818.1">
    <property type="nucleotide sequence ID" value="XM_002671772.1"/>
</dbReference>
<dbReference type="AlphaFoldDB" id="D2VVP0"/>
<dbReference type="eggNOG" id="ENOG502S5HM">
    <property type="taxonomic scope" value="Eukaryota"/>
</dbReference>
<proteinExistence type="predicted"/>
<dbReference type="KEGG" id="ngr:NAEGRDRAFT_52631"/>
<organism evidence="3">
    <name type="scientific">Naegleria gruberi</name>
    <name type="common">Amoeba</name>
    <dbReference type="NCBI Taxonomy" id="5762"/>
    <lineage>
        <taxon>Eukaryota</taxon>
        <taxon>Discoba</taxon>
        <taxon>Heterolobosea</taxon>
        <taxon>Tetramitia</taxon>
        <taxon>Eutetramitia</taxon>
        <taxon>Vahlkampfiidae</taxon>
        <taxon>Naegleria</taxon>
    </lineage>
</organism>
<dbReference type="OrthoDB" id="550867at2759"/>
<dbReference type="InParanoid" id="D2VVP0"/>
<accession>D2VVP0</accession>
<evidence type="ECO:0000256" key="1">
    <source>
        <dbReference type="SAM" id="MobiDB-lite"/>
    </source>
</evidence>
<sequence>MKKRKQSTLFSANQSTTPNKKKNKSITSQSPAFDNVVVDLIDSSDDDEEEIVSPSPPMRTNQIIEIMDENDERCKFTIHIENKTIQSIKLDTSKAKIVKQKTITNYFKKSVKLEKSTFNSYLVEAPSKDWFEKRRNVLEIRDVESNFKSTDGGPLVPVFQVIGNNSSTVNIRSSDRKLTFKLDTLIECGDNSIYHHVTVPIQNKKTHSVCVSNNLSNNSEKKIIPKLSLSFLKSLLQKNTRLGRAESCVRIASLMIYKYSFLEFLRRIQIIIVEDCLMHPCAHLITWLMINYGSKEATTPQLDNNFSTAIIPKIFIDACLQIVYDIAKVNYREDLSNCEMFISQDEMNALFGSKSAQFSEFEEDLCRSLFIRSCFGGMKGDIVLLHSQCSLWLYRFSNRVSQPPNENSKEYNIPEIFQSMLNPAIEYGSPWFKYLCSLYYSEKRDLNFLVSFLKSKPSVDLLCEDIVLSAVDFHCFPVLLGKCLEKFRELSPNSDIQDQLLMDALKKIIWHKASKLNIRTFIATLPKEEPFEDTDWYSMEWDKSLDPFEEEIFQVIEPHLREIEADTFRQQCL</sequence>
<reference evidence="2 3" key="1">
    <citation type="journal article" date="2010" name="Cell">
        <title>The genome of Naegleria gruberi illuminates early eukaryotic versatility.</title>
        <authorList>
            <person name="Fritz-Laylin L.K."/>
            <person name="Prochnik S.E."/>
            <person name="Ginger M.L."/>
            <person name="Dacks J.B."/>
            <person name="Carpenter M.L."/>
            <person name="Field M.C."/>
            <person name="Kuo A."/>
            <person name="Paredez A."/>
            <person name="Chapman J."/>
            <person name="Pham J."/>
            <person name="Shu S."/>
            <person name="Neupane R."/>
            <person name="Cipriano M."/>
            <person name="Mancuso J."/>
            <person name="Tu H."/>
            <person name="Salamov A."/>
            <person name="Lindquist E."/>
            <person name="Shapiro H."/>
            <person name="Lucas S."/>
            <person name="Grigoriev I.V."/>
            <person name="Cande W.Z."/>
            <person name="Fulton C."/>
            <person name="Rokhsar D.S."/>
            <person name="Dawson S.C."/>
        </authorList>
    </citation>
    <scope>NUCLEOTIDE SEQUENCE [LARGE SCALE GENOMIC DNA]</scope>
    <source>
        <strain evidence="2 3">NEG-M</strain>
    </source>
</reference>
<dbReference type="EMBL" id="GG738902">
    <property type="protein sequence ID" value="EFC39074.1"/>
    <property type="molecule type" value="Genomic_DNA"/>
</dbReference>